<keyword evidence="6" id="KW-0325">Glycoprotein</keyword>
<dbReference type="RefSeq" id="XP_023173410.2">
    <property type="nucleotide sequence ID" value="XM_023317642.2"/>
</dbReference>
<evidence type="ECO:0000259" key="10">
    <source>
        <dbReference type="Pfam" id="PF04083"/>
    </source>
</evidence>
<evidence type="ECO:0000313" key="12">
    <source>
        <dbReference type="RefSeq" id="XP_023173410.2"/>
    </source>
</evidence>
<dbReference type="GeneID" id="111601162"/>
<accession>A0A6J1M319</accession>
<keyword evidence="4 7" id="KW-0442">Lipid degradation</keyword>
<comment type="similarity">
    <text evidence="1 7">Belongs to the AB hydrolase superfamily. Lipase family.</text>
</comment>
<sequence>MSQRIILLVLLCLHVTLSFADSVDEDENLLTIGLLQKYGYPHENHTVVTEDGYILNIHRIPRPGARPVFLMHGLMDSSATFILMGPGKGLGYLLYEQGYDVWMGNSRGNTYCREHVKYTTDEQEFWDFSFHELALFDLPITIDYVLQLTNYTNLHYIGHSQGTTSFWILGSERPEYMEKILLMQALAPIAFFEYCKSPIVNFLGATDLTANLVSRLLGPSEFLPSDDFLNMFSDVLCNSSPLGLKLCKNVLFLFAGYSPAQLNETMLPVILSHDPAGASTKQVMHYVQFRASNEFRKYDYGLLRNVALYSSPFPPKYDLSRVTAKVILYYGQNDLLGQPEDVSRLYFKLPNVVLKYLVDYPRFNHLDFTWGIDVPELLYHRMFKTMRYFEGAALKEEEAADK</sequence>
<keyword evidence="11" id="KW-1185">Reference proteome</keyword>
<evidence type="ECO:0000256" key="7">
    <source>
        <dbReference type="PIRNR" id="PIRNR000862"/>
    </source>
</evidence>
<feature type="active site" description="Charge relay system" evidence="8">
    <location>
        <position position="365"/>
    </location>
</feature>
<evidence type="ECO:0000256" key="3">
    <source>
        <dbReference type="ARBA" id="ARBA00022801"/>
    </source>
</evidence>
<dbReference type="PIRSF" id="PIRSF000862">
    <property type="entry name" value="Steryl_ester_lip"/>
    <property type="match status" value="1"/>
</dbReference>
<dbReference type="OrthoDB" id="9974421at2759"/>
<proteinExistence type="inferred from homology"/>
<keyword evidence="3 7" id="KW-0378">Hydrolase</keyword>
<evidence type="ECO:0000313" key="11">
    <source>
        <dbReference type="Proteomes" id="UP000504633"/>
    </source>
</evidence>
<dbReference type="InterPro" id="IPR029058">
    <property type="entry name" value="AB_hydrolase_fold"/>
</dbReference>
<dbReference type="Proteomes" id="UP000504633">
    <property type="component" value="Unplaced"/>
</dbReference>
<evidence type="ECO:0000256" key="1">
    <source>
        <dbReference type="ARBA" id="ARBA00010701"/>
    </source>
</evidence>
<dbReference type="GO" id="GO:0016788">
    <property type="term" value="F:hydrolase activity, acting on ester bonds"/>
    <property type="evidence" value="ECO:0007669"/>
    <property type="project" value="InterPro"/>
</dbReference>
<evidence type="ECO:0000256" key="4">
    <source>
        <dbReference type="ARBA" id="ARBA00022963"/>
    </source>
</evidence>
<protein>
    <recommendedName>
        <fullName evidence="7">Lipase</fullName>
    </recommendedName>
</protein>
<feature type="domain" description="Partial AB-hydrolase lipase" evidence="10">
    <location>
        <begin position="34"/>
        <end position="84"/>
    </location>
</feature>
<dbReference type="AlphaFoldDB" id="A0A6J1M319"/>
<reference evidence="12" key="1">
    <citation type="submission" date="2025-08" db="UniProtKB">
        <authorList>
            <consortium name="RefSeq"/>
        </authorList>
    </citation>
    <scope>IDENTIFICATION</scope>
    <source>
        <strain evidence="12">15085-1641.00</strain>
        <tissue evidence="12">Whole body</tissue>
    </source>
</reference>
<dbReference type="SUPFAM" id="SSF53474">
    <property type="entry name" value="alpha/beta-Hydrolases"/>
    <property type="match status" value="1"/>
</dbReference>
<dbReference type="KEGG" id="dhe:111601162"/>
<evidence type="ECO:0000256" key="6">
    <source>
        <dbReference type="ARBA" id="ARBA00023180"/>
    </source>
</evidence>
<keyword evidence="5" id="KW-0443">Lipid metabolism</keyword>
<evidence type="ECO:0000256" key="8">
    <source>
        <dbReference type="PIRSR" id="PIRSR000862-1"/>
    </source>
</evidence>
<evidence type="ECO:0000256" key="2">
    <source>
        <dbReference type="ARBA" id="ARBA00022729"/>
    </source>
</evidence>
<name>A0A6J1M319_DROHY</name>
<dbReference type="FunFam" id="3.40.50.1820:FF:000021">
    <property type="entry name" value="Lipase"/>
    <property type="match status" value="1"/>
</dbReference>
<feature type="chain" id="PRO_5026860536" description="Lipase" evidence="9">
    <location>
        <begin position="21"/>
        <end position="402"/>
    </location>
</feature>
<dbReference type="InterPro" id="IPR006693">
    <property type="entry name" value="AB_hydrolase_lipase"/>
</dbReference>
<dbReference type="PANTHER" id="PTHR11005">
    <property type="entry name" value="LYSOSOMAL ACID LIPASE-RELATED"/>
    <property type="match status" value="1"/>
</dbReference>
<organism evidence="11 12">
    <name type="scientific">Drosophila hydei</name>
    <name type="common">Fruit fly</name>
    <dbReference type="NCBI Taxonomy" id="7224"/>
    <lineage>
        <taxon>Eukaryota</taxon>
        <taxon>Metazoa</taxon>
        <taxon>Ecdysozoa</taxon>
        <taxon>Arthropoda</taxon>
        <taxon>Hexapoda</taxon>
        <taxon>Insecta</taxon>
        <taxon>Pterygota</taxon>
        <taxon>Neoptera</taxon>
        <taxon>Endopterygota</taxon>
        <taxon>Diptera</taxon>
        <taxon>Brachycera</taxon>
        <taxon>Muscomorpha</taxon>
        <taxon>Ephydroidea</taxon>
        <taxon>Drosophilidae</taxon>
        <taxon>Drosophila</taxon>
    </lineage>
</organism>
<dbReference type="Pfam" id="PF04083">
    <property type="entry name" value="Abhydro_lipase"/>
    <property type="match status" value="1"/>
</dbReference>
<keyword evidence="2 9" id="KW-0732">Signal</keyword>
<dbReference type="Gene3D" id="3.40.50.1820">
    <property type="entry name" value="alpha/beta hydrolase"/>
    <property type="match status" value="1"/>
</dbReference>
<evidence type="ECO:0000256" key="5">
    <source>
        <dbReference type="ARBA" id="ARBA00023098"/>
    </source>
</evidence>
<feature type="active site" description="Nucleophile" evidence="8">
    <location>
        <position position="160"/>
    </location>
</feature>
<evidence type="ECO:0000256" key="9">
    <source>
        <dbReference type="SAM" id="SignalP"/>
    </source>
</evidence>
<gene>
    <name evidence="12" type="primary">LOC111601162</name>
</gene>
<feature type="signal peptide" evidence="9">
    <location>
        <begin position="1"/>
        <end position="20"/>
    </location>
</feature>
<dbReference type="InterPro" id="IPR025483">
    <property type="entry name" value="Lipase_euk"/>
</dbReference>
<dbReference type="GO" id="GO:0016042">
    <property type="term" value="P:lipid catabolic process"/>
    <property type="evidence" value="ECO:0007669"/>
    <property type="project" value="UniProtKB-KW"/>
</dbReference>
<feature type="active site" description="Charge relay system" evidence="8">
    <location>
        <position position="334"/>
    </location>
</feature>
<dbReference type="OMA" id="SATWVIM"/>